<keyword evidence="2" id="KW-0472">Membrane</keyword>
<dbReference type="Pfam" id="PF08508">
    <property type="entry name" value="DUF1746"/>
    <property type="match status" value="1"/>
</dbReference>
<organism evidence="4">
    <name type="scientific">Pseudozyma antarctica</name>
    <name type="common">Yeast</name>
    <name type="synonym">Candida antarctica</name>
    <dbReference type="NCBI Taxonomy" id="84753"/>
    <lineage>
        <taxon>Eukaryota</taxon>
        <taxon>Fungi</taxon>
        <taxon>Dikarya</taxon>
        <taxon>Basidiomycota</taxon>
        <taxon>Ustilaginomycotina</taxon>
        <taxon>Ustilaginomycetes</taxon>
        <taxon>Ustilaginales</taxon>
        <taxon>Ustilaginaceae</taxon>
        <taxon>Moesziomyces</taxon>
    </lineage>
</organism>
<gene>
    <name evidence="4" type="ORF">PAN0_013c4673</name>
</gene>
<dbReference type="PANTHER" id="PTHR39405:SF1">
    <property type="entry name" value="DSC E3 UBIQUITIN LIGASE COMPLEX SUBUNIT 4"/>
    <property type="match status" value="1"/>
</dbReference>
<dbReference type="GO" id="GO:0044695">
    <property type="term" value="C:Dsc E3 ubiquitin ligase complex"/>
    <property type="evidence" value="ECO:0007669"/>
    <property type="project" value="InterPro"/>
</dbReference>
<keyword evidence="2" id="KW-1133">Transmembrane helix</keyword>
<dbReference type="GeneID" id="26305458"/>
<dbReference type="InterPro" id="IPR013715">
    <property type="entry name" value="DUF1746"/>
</dbReference>
<dbReference type="EMBL" id="DF830080">
    <property type="protein sequence ID" value="GAK66451.1"/>
    <property type="molecule type" value="Genomic_DNA"/>
</dbReference>
<feature type="compositionally biased region" description="Basic and acidic residues" evidence="1">
    <location>
        <begin position="209"/>
        <end position="227"/>
    </location>
</feature>
<feature type="transmembrane region" description="Helical" evidence="2">
    <location>
        <begin position="76"/>
        <end position="94"/>
    </location>
</feature>
<evidence type="ECO:0000256" key="1">
    <source>
        <dbReference type="SAM" id="MobiDB-lite"/>
    </source>
</evidence>
<evidence type="ECO:0000259" key="3">
    <source>
        <dbReference type="Pfam" id="PF08508"/>
    </source>
</evidence>
<accession>A0A081CIF5</accession>
<keyword evidence="2" id="KW-0812">Transmembrane</keyword>
<feature type="region of interest" description="Disordered" evidence="1">
    <location>
        <begin position="364"/>
        <end position="386"/>
    </location>
</feature>
<dbReference type="Proteomes" id="UP000053758">
    <property type="component" value="Unassembled WGS sequence"/>
</dbReference>
<dbReference type="GO" id="GO:0032933">
    <property type="term" value="P:SREBP signaling pathway"/>
    <property type="evidence" value="ECO:0007669"/>
    <property type="project" value="InterPro"/>
</dbReference>
<feature type="region of interest" description="Disordered" evidence="1">
    <location>
        <begin position="272"/>
        <end position="295"/>
    </location>
</feature>
<sequence length="386" mass="42684">MQSRWHGVAPPQTVTFSDALANATLGPALLCHYSPSTLLHLSLTCSNLRELQQSTLGRHALAIALPHTMYYERKELIQSLDLLCFVLFVYTWLLDNRTLLLLIKSALQVQFCNPLQLHPTWSLPFFVVFLACLNALLALAHLWAPASATNRGDAILIDFVGQDAAPGRLHMLGIDLSVALVQLLMTIVAFECAKDQAKQDGEQSQLDDTTEREGEERGQGWDVRDEEAALFGLDTDDEARRERTSLTHCIAVVRLRPIVDDIVKRQFLPDAPPAEAQEEPQPQQPPVETGDRPDTSRIRRFSRRPRAAPAAADAGAPPAYAGLGPVSADDSWPPMWLILARNMGARLPSLPSLPSLRPSVMSRFGRSLTANPPAEYTRVNTEPPER</sequence>
<reference evidence="4" key="1">
    <citation type="submission" date="2014-07" db="EMBL/GenBank/DDBJ databases">
        <title>Draft genome sequence of the yeast Pseudozyma antarctica JCM 10317 known as a producer of lipase B which used in a wide range of industrial applications.</title>
        <authorList>
            <person name="Morita T."/>
            <person name="Saika A."/>
            <person name="Koike H."/>
        </authorList>
    </citation>
    <scope>NUCLEOTIDE SEQUENCE</scope>
    <source>
        <strain evidence="4">JCM 10317</strain>
    </source>
</reference>
<evidence type="ECO:0000313" key="4">
    <source>
        <dbReference type="EMBL" id="GAK66451.1"/>
    </source>
</evidence>
<feature type="domain" description="DUF1746" evidence="3">
    <location>
        <begin position="79"/>
        <end position="185"/>
    </location>
</feature>
<protein>
    <recommendedName>
        <fullName evidence="3">DUF1746 domain-containing protein</fullName>
    </recommendedName>
</protein>
<feature type="transmembrane region" description="Helical" evidence="2">
    <location>
        <begin position="123"/>
        <end position="144"/>
    </location>
</feature>
<dbReference type="PANTHER" id="PTHR39405">
    <property type="entry name" value="DSC E3 UBIQUITIN LIGASE COMPLEX SUBUNIT 4"/>
    <property type="match status" value="1"/>
</dbReference>
<dbReference type="HOGENOM" id="CLU_858219_0_0_1"/>
<proteinExistence type="predicted"/>
<dbReference type="GO" id="GO:0005783">
    <property type="term" value="C:endoplasmic reticulum"/>
    <property type="evidence" value="ECO:0007669"/>
    <property type="project" value="TreeGrafter"/>
</dbReference>
<dbReference type="InterPro" id="IPR038967">
    <property type="entry name" value="Dsc4-like"/>
</dbReference>
<evidence type="ECO:0000256" key="2">
    <source>
        <dbReference type="SAM" id="Phobius"/>
    </source>
</evidence>
<evidence type="ECO:0000313" key="5">
    <source>
        <dbReference type="Proteomes" id="UP000053758"/>
    </source>
</evidence>
<dbReference type="RefSeq" id="XP_014655287.1">
    <property type="nucleotide sequence ID" value="XM_014799801.1"/>
</dbReference>
<feature type="region of interest" description="Disordered" evidence="1">
    <location>
        <begin position="198"/>
        <end position="227"/>
    </location>
</feature>
<keyword evidence="5" id="KW-1185">Reference proteome</keyword>
<dbReference type="AlphaFoldDB" id="A0A081CIF5"/>
<name>A0A081CIF5_PSEA2</name>